<comment type="caution">
    <text evidence="1">The sequence shown here is derived from an EMBL/GenBank/DDBJ whole genome shotgun (WGS) entry which is preliminary data.</text>
</comment>
<dbReference type="AlphaFoldDB" id="A0A101M0M5"/>
<sequence length="53" mass="6086">MRIELPGVPGRMMIASSFWKVATFESHSGGIGYFTSDKHRYPLDMPKVKEQRD</sequence>
<organism evidence="1">
    <name type="scientific">Picea glauca</name>
    <name type="common">White spruce</name>
    <name type="synonym">Pinus glauca</name>
    <dbReference type="NCBI Taxonomy" id="3330"/>
    <lineage>
        <taxon>Eukaryota</taxon>
        <taxon>Viridiplantae</taxon>
        <taxon>Streptophyta</taxon>
        <taxon>Embryophyta</taxon>
        <taxon>Tracheophyta</taxon>
        <taxon>Spermatophyta</taxon>
        <taxon>Pinopsida</taxon>
        <taxon>Pinidae</taxon>
        <taxon>Conifers I</taxon>
        <taxon>Pinales</taxon>
        <taxon>Pinaceae</taxon>
        <taxon>Picea</taxon>
    </lineage>
</organism>
<dbReference type="EMBL" id="LKAM01000005">
    <property type="protein sequence ID" value="KUM48720.1"/>
    <property type="molecule type" value="Genomic_DNA"/>
</dbReference>
<gene>
    <name evidence="1" type="ORF">ABT39_MTgene4735</name>
</gene>
<name>A0A101M0M5_PICGL</name>
<proteinExistence type="predicted"/>
<geneLocation type="mitochondrion" evidence="1"/>
<reference evidence="1" key="1">
    <citation type="journal article" date="2015" name="Genome Biol. Evol.">
        <title>Organellar Genomes of White Spruce (Picea glauca): Assembly and Annotation.</title>
        <authorList>
            <person name="Jackman S.D."/>
            <person name="Warren R.L."/>
            <person name="Gibb E.A."/>
            <person name="Vandervalk B.P."/>
            <person name="Mohamadi H."/>
            <person name="Chu J."/>
            <person name="Raymond A."/>
            <person name="Pleasance S."/>
            <person name="Coope R."/>
            <person name="Wildung M.R."/>
            <person name="Ritland C.E."/>
            <person name="Bousquet J."/>
            <person name="Jones S.J."/>
            <person name="Bohlmann J."/>
            <person name="Birol I."/>
        </authorList>
    </citation>
    <scope>NUCLEOTIDE SEQUENCE [LARGE SCALE GENOMIC DNA]</scope>
    <source>
        <tissue evidence="1">Flushing bud</tissue>
    </source>
</reference>
<keyword evidence="1" id="KW-0496">Mitochondrion</keyword>
<accession>A0A101M0M5</accession>
<protein>
    <submittedName>
        <fullName evidence="1">Uncharacterized protein</fullName>
    </submittedName>
</protein>
<evidence type="ECO:0000313" key="1">
    <source>
        <dbReference type="EMBL" id="KUM48720.1"/>
    </source>
</evidence>